<name>A0ACC0XJS9_9ROSI</name>
<dbReference type="Proteomes" id="UP001163603">
    <property type="component" value="Chromosome 12"/>
</dbReference>
<proteinExistence type="predicted"/>
<protein>
    <submittedName>
        <fullName evidence="1">Uncharacterized protein</fullName>
    </submittedName>
</protein>
<sequence>MKKSILAPWYCRKCKYRNVASRKSTCLRCLLSKISPSLQPSSSFSSTRAPVRSAILPSKSEPISNGTKIRDQDQDQDCASFDWVSRVMAFNKAIVLKEGTYSGFRTVHTNSGAVSRSLKILSYNVGFPEDLVVDERMDAIDDLIEQHSPDLICFQEVTAKIYTKLCQSSWWRGYQCAFSREKIDRKLFYCVLLSKLQVSSTNCVPFRNSKTGRKLCIVEVKVQEDKCLVVATTHQESPLDPPTPGKKLSKEPAEQPCLSPPTWDQKLCRERVEQAREAINHLENNQNVIFCGDLNWDDKLDGRFPLPEGWMYVTRPNQMSGNGTLQKQLDRFICNLRDFKISRIDMMGMEAIPGHWREKKEMKLELPVSPSDHYRLLLTIVSQ</sequence>
<gene>
    <name evidence="1" type="ORF">Pint_09893</name>
</gene>
<evidence type="ECO:0000313" key="2">
    <source>
        <dbReference type="Proteomes" id="UP001163603"/>
    </source>
</evidence>
<comment type="caution">
    <text evidence="1">The sequence shown here is derived from an EMBL/GenBank/DDBJ whole genome shotgun (WGS) entry which is preliminary data.</text>
</comment>
<accession>A0ACC0XJS9</accession>
<dbReference type="EMBL" id="CM047747">
    <property type="protein sequence ID" value="KAJ0018649.1"/>
    <property type="molecule type" value="Genomic_DNA"/>
</dbReference>
<evidence type="ECO:0000313" key="1">
    <source>
        <dbReference type="EMBL" id="KAJ0018649.1"/>
    </source>
</evidence>
<reference evidence="2" key="1">
    <citation type="journal article" date="2023" name="G3 (Bethesda)">
        <title>Genome assembly and association tests identify interacting loci associated with vigor, precocity, and sex in interspecific pistachio rootstocks.</title>
        <authorList>
            <person name="Palmer W."/>
            <person name="Jacygrad E."/>
            <person name="Sagayaradj S."/>
            <person name="Cavanaugh K."/>
            <person name="Han R."/>
            <person name="Bertier L."/>
            <person name="Beede B."/>
            <person name="Kafkas S."/>
            <person name="Golino D."/>
            <person name="Preece J."/>
            <person name="Michelmore R."/>
        </authorList>
    </citation>
    <scope>NUCLEOTIDE SEQUENCE [LARGE SCALE GENOMIC DNA]</scope>
</reference>
<organism evidence="1 2">
    <name type="scientific">Pistacia integerrima</name>
    <dbReference type="NCBI Taxonomy" id="434235"/>
    <lineage>
        <taxon>Eukaryota</taxon>
        <taxon>Viridiplantae</taxon>
        <taxon>Streptophyta</taxon>
        <taxon>Embryophyta</taxon>
        <taxon>Tracheophyta</taxon>
        <taxon>Spermatophyta</taxon>
        <taxon>Magnoliopsida</taxon>
        <taxon>eudicotyledons</taxon>
        <taxon>Gunneridae</taxon>
        <taxon>Pentapetalae</taxon>
        <taxon>rosids</taxon>
        <taxon>malvids</taxon>
        <taxon>Sapindales</taxon>
        <taxon>Anacardiaceae</taxon>
        <taxon>Pistacia</taxon>
    </lineage>
</organism>
<keyword evidence="2" id="KW-1185">Reference proteome</keyword>